<proteinExistence type="inferred from homology"/>
<dbReference type="HAMAP" id="MF_00045">
    <property type="entry name" value="Oligoribonuclease"/>
    <property type="match status" value="1"/>
</dbReference>
<comment type="similarity">
    <text evidence="1">Belongs to the oligoribonuclease family.</text>
</comment>
<evidence type="ECO:0000256" key="3">
    <source>
        <dbReference type="ARBA" id="ARBA00022801"/>
    </source>
</evidence>
<keyword evidence="3" id="KW-0378">Hydrolase</keyword>
<sequence>MPKVLGIKKKYRVVTYRFIPRNHVVPFKQRIRSLRLLQKVYFDCILLVSRFLSKQIDFFIFSRYKMNIFRFSKGITYCARLKSTAADFRPNMNNVVPKEAAKRIVWIDMEMTGLDINKDRILEIACLITDADLNLIATGPNIVVHQPEEILQNMNSWCVSQHGASGLTEASRKSEVTIENAEKQLLDFVSAHIPENKCPLGGNSVYMDRLFLYKYMPKLNSYLHYRIIDVSTIKELAKRWFPKEYSSLHMKKLQHRSFGDILESIEELKYYRNNVFQCSR</sequence>
<dbReference type="CDD" id="cd06135">
    <property type="entry name" value="Orn"/>
    <property type="match status" value="1"/>
</dbReference>
<evidence type="ECO:0000256" key="2">
    <source>
        <dbReference type="ARBA" id="ARBA00022722"/>
    </source>
</evidence>
<accession>A0ABN8AUJ1</accession>
<dbReference type="InterPro" id="IPR013520">
    <property type="entry name" value="Ribonucl_H"/>
</dbReference>
<dbReference type="SUPFAM" id="SSF53098">
    <property type="entry name" value="Ribonuclease H-like"/>
    <property type="match status" value="1"/>
</dbReference>
<dbReference type="EMBL" id="OU963908">
    <property type="protein sequence ID" value="CAH0399702.1"/>
    <property type="molecule type" value="Genomic_DNA"/>
</dbReference>
<protein>
    <recommendedName>
        <fullName evidence="5">Exonuclease domain-containing protein</fullName>
    </recommendedName>
</protein>
<dbReference type="InterPro" id="IPR022894">
    <property type="entry name" value="Oligoribonuclease"/>
</dbReference>
<dbReference type="NCBIfam" id="NF003765">
    <property type="entry name" value="PRK05359.1"/>
    <property type="match status" value="1"/>
</dbReference>
<dbReference type="PANTHER" id="PTHR11046:SF0">
    <property type="entry name" value="OLIGORIBONUCLEASE, MITOCHONDRIAL"/>
    <property type="match status" value="1"/>
</dbReference>
<keyword evidence="4" id="KW-0269">Exonuclease</keyword>
<dbReference type="InterPro" id="IPR012337">
    <property type="entry name" value="RNaseH-like_sf"/>
</dbReference>
<dbReference type="Gene3D" id="3.30.420.10">
    <property type="entry name" value="Ribonuclease H-like superfamily/Ribonuclease H"/>
    <property type="match status" value="1"/>
</dbReference>
<name>A0ABN8AUJ1_CHISP</name>
<evidence type="ECO:0000313" key="7">
    <source>
        <dbReference type="Proteomes" id="UP001153292"/>
    </source>
</evidence>
<dbReference type="Pfam" id="PF00929">
    <property type="entry name" value="RNase_T"/>
    <property type="match status" value="1"/>
</dbReference>
<dbReference type="Proteomes" id="UP001153292">
    <property type="component" value="Chromosome 15"/>
</dbReference>
<evidence type="ECO:0000313" key="6">
    <source>
        <dbReference type="EMBL" id="CAH0399702.1"/>
    </source>
</evidence>
<dbReference type="InterPro" id="IPR036397">
    <property type="entry name" value="RNaseH_sf"/>
</dbReference>
<evidence type="ECO:0000259" key="5">
    <source>
        <dbReference type="SMART" id="SM00479"/>
    </source>
</evidence>
<gene>
    <name evidence="6" type="ORF">CHILSU_LOCUS2858</name>
</gene>
<reference evidence="6" key="1">
    <citation type="submission" date="2021-12" db="EMBL/GenBank/DDBJ databases">
        <authorList>
            <person name="King R."/>
        </authorList>
    </citation>
    <scope>NUCLEOTIDE SEQUENCE</scope>
</reference>
<keyword evidence="7" id="KW-1185">Reference proteome</keyword>
<evidence type="ECO:0000256" key="4">
    <source>
        <dbReference type="ARBA" id="ARBA00022839"/>
    </source>
</evidence>
<dbReference type="SMART" id="SM00479">
    <property type="entry name" value="EXOIII"/>
    <property type="match status" value="1"/>
</dbReference>
<feature type="domain" description="Exonuclease" evidence="5">
    <location>
        <begin position="103"/>
        <end position="277"/>
    </location>
</feature>
<keyword evidence="2" id="KW-0540">Nuclease</keyword>
<dbReference type="PANTHER" id="PTHR11046">
    <property type="entry name" value="OLIGORIBONUCLEASE, MITOCHONDRIAL"/>
    <property type="match status" value="1"/>
</dbReference>
<organism evidence="6 7">
    <name type="scientific">Chilo suppressalis</name>
    <name type="common">Asiatic rice borer moth</name>
    <dbReference type="NCBI Taxonomy" id="168631"/>
    <lineage>
        <taxon>Eukaryota</taxon>
        <taxon>Metazoa</taxon>
        <taxon>Ecdysozoa</taxon>
        <taxon>Arthropoda</taxon>
        <taxon>Hexapoda</taxon>
        <taxon>Insecta</taxon>
        <taxon>Pterygota</taxon>
        <taxon>Neoptera</taxon>
        <taxon>Endopterygota</taxon>
        <taxon>Lepidoptera</taxon>
        <taxon>Glossata</taxon>
        <taxon>Ditrysia</taxon>
        <taxon>Pyraloidea</taxon>
        <taxon>Crambidae</taxon>
        <taxon>Crambinae</taxon>
        <taxon>Chilo</taxon>
    </lineage>
</organism>
<evidence type="ECO:0000256" key="1">
    <source>
        <dbReference type="ARBA" id="ARBA00009921"/>
    </source>
</evidence>